<organism evidence="4 5">
    <name type="scientific">Sinomonas terricola</name>
    <dbReference type="NCBI Taxonomy" id="3110330"/>
    <lineage>
        <taxon>Bacteria</taxon>
        <taxon>Bacillati</taxon>
        <taxon>Actinomycetota</taxon>
        <taxon>Actinomycetes</taxon>
        <taxon>Micrococcales</taxon>
        <taxon>Micrococcaceae</taxon>
        <taxon>Sinomonas</taxon>
    </lineage>
</organism>
<evidence type="ECO:0000313" key="5">
    <source>
        <dbReference type="Proteomes" id="UP001304769"/>
    </source>
</evidence>
<accession>A0ABU5T2I3</accession>
<dbReference type="PANTHER" id="PTHR24171">
    <property type="entry name" value="ANKYRIN REPEAT DOMAIN-CONTAINING PROTEIN 39-RELATED"/>
    <property type="match status" value="1"/>
</dbReference>
<sequence>MRMDPAGRSPLHYAALENDAEAIARLLAAGTSPDVADRQGFTPLHLAAQEFAPAAAAALIDAEATVDAANAFGNTPLWVAVFNSKGRGELIGLLRSRGADPLHVNASGQTPVGLARLIGNYDVAQYFHDVPQ</sequence>
<evidence type="ECO:0000256" key="1">
    <source>
        <dbReference type="ARBA" id="ARBA00022737"/>
    </source>
</evidence>
<keyword evidence="1" id="KW-0677">Repeat</keyword>
<keyword evidence="5" id="KW-1185">Reference proteome</keyword>
<feature type="repeat" description="ANK" evidence="3">
    <location>
        <begin position="39"/>
        <end position="71"/>
    </location>
</feature>
<dbReference type="PROSITE" id="PS50088">
    <property type="entry name" value="ANK_REPEAT"/>
    <property type="match status" value="2"/>
</dbReference>
<keyword evidence="2 3" id="KW-0040">ANK repeat</keyword>
<evidence type="ECO:0000256" key="2">
    <source>
        <dbReference type="ARBA" id="ARBA00023043"/>
    </source>
</evidence>
<dbReference type="InterPro" id="IPR002110">
    <property type="entry name" value="Ankyrin_rpt"/>
</dbReference>
<gene>
    <name evidence="4" type="ORF">SPF06_03935</name>
</gene>
<dbReference type="PANTHER" id="PTHR24171:SF9">
    <property type="entry name" value="ANKYRIN REPEAT DOMAIN-CONTAINING PROTEIN 39"/>
    <property type="match status" value="1"/>
</dbReference>
<comment type="caution">
    <text evidence="4">The sequence shown here is derived from an EMBL/GenBank/DDBJ whole genome shotgun (WGS) entry which is preliminary data.</text>
</comment>
<dbReference type="InterPro" id="IPR036770">
    <property type="entry name" value="Ankyrin_rpt-contain_sf"/>
</dbReference>
<dbReference type="SMART" id="SM00248">
    <property type="entry name" value="ANK"/>
    <property type="match status" value="3"/>
</dbReference>
<reference evidence="4 5" key="1">
    <citation type="submission" date="2023-12" db="EMBL/GenBank/DDBJ databases">
        <title>Sinomonas terricola sp. nov, isolated from litchi orchard soil in Guangdong, PR China.</title>
        <authorList>
            <person name="Jiaxin W."/>
            <person name="Yang Z."/>
            <person name="Honghui Z."/>
        </authorList>
    </citation>
    <scope>NUCLEOTIDE SEQUENCE [LARGE SCALE GENOMIC DNA]</scope>
    <source>
        <strain evidence="4 5">JGH33</strain>
    </source>
</reference>
<dbReference type="EMBL" id="JAYGGQ010000001">
    <property type="protein sequence ID" value="MEA5453864.1"/>
    <property type="molecule type" value="Genomic_DNA"/>
</dbReference>
<proteinExistence type="predicted"/>
<protein>
    <submittedName>
        <fullName evidence="4">Ankyrin repeat domain-containing protein</fullName>
    </submittedName>
</protein>
<dbReference type="Gene3D" id="1.25.40.20">
    <property type="entry name" value="Ankyrin repeat-containing domain"/>
    <property type="match status" value="1"/>
</dbReference>
<evidence type="ECO:0000256" key="3">
    <source>
        <dbReference type="PROSITE-ProRule" id="PRU00023"/>
    </source>
</evidence>
<dbReference type="Proteomes" id="UP001304769">
    <property type="component" value="Unassembled WGS sequence"/>
</dbReference>
<feature type="repeat" description="ANK" evidence="3">
    <location>
        <begin position="6"/>
        <end position="38"/>
    </location>
</feature>
<dbReference type="SUPFAM" id="SSF48403">
    <property type="entry name" value="Ankyrin repeat"/>
    <property type="match status" value="1"/>
</dbReference>
<dbReference type="Pfam" id="PF00023">
    <property type="entry name" value="Ank"/>
    <property type="match status" value="1"/>
</dbReference>
<dbReference type="RefSeq" id="WP_323277611.1">
    <property type="nucleotide sequence ID" value="NZ_JAYGGQ010000001.1"/>
</dbReference>
<dbReference type="Pfam" id="PF12796">
    <property type="entry name" value="Ank_2"/>
    <property type="match status" value="1"/>
</dbReference>
<dbReference type="PROSITE" id="PS50297">
    <property type="entry name" value="ANK_REP_REGION"/>
    <property type="match status" value="1"/>
</dbReference>
<name>A0ABU5T2I3_9MICC</name>
<evidence type="ECO:0000313" key="4">
    <source>
        <dbReference type="EMBL" id="MEA5453864.1"/>
    </source>
</evidence>